<organism evidence="1 2">
    <name type="scientific">Halomonas flagellata</name>
    <dbReference type="NCBI Taxonomy" id="2920385"/>
    <lineage>
        <taxon>Bacteria</taxon>
        <taxon>Pseudomonadati</taxon>
        <taxon>Pseudomonadota</taxon>
        <taxon>Gammaproteobacteria</taxon>
        <taxon>Oceanospirillales</taxon>
        <taxon>Halomonadaceae</taxon>
        <taxon>Halomonas</taxon>
    </lineage>
</organism>
<proteinExistence type="predicted"/>
<evidence type="ECO:0000313" key="1">
    <source>
        <dbReference type="EMBL" id="MCH4565260.1"/>
    </source>
</evidence>
<dbReference type="RefSeq" id="WP_240569800.1">
    <property type="nucleotide sequence ID" value="NZ_JAKVPY010000033.1"/>
</dbReference>
<dbReference type="Proteomes" id="UP001202117">
    <property type="component" value="Unassembled WGS sequence"/>
</dbReference>
<keyword evidence="2" id="KW-1185">Reference proteome</keyword>
<reference evidence="1 2" key="1">
    <citation type="submission" date="2022-02" db="EMBL/GenBank/DDBJ databases">
        <title>Halomonas fukangensis sp. nov., a halophilic bacterium isolated from a bulk soil of Kalidium foliatum at Fukang.</title>
        <authorList>
            <person name="Huang Y."/>
        </authorList>
    </citation>
    <scope>NUCLEOTIDE SEQUENCE [LARGE SCALE GENOMIC DNA]</scope>
    <source>
        <strain evidence="1 2">EGI 63088</strain>
    </source>
</reference>
<dbReference type="EMBL" id="JAKVPY010000033">
    <property type="protein sequence ID" value="MCH4565260.1"/>
    <property type="molecule type" value="Genomic_DNA"/>
</dbReference>
<name>A0ABS9RZS6_9GAMM</name>
<comment type="caution">
    <text evidence="1">The sequence shown here is derived from an EMBL/GenBank/DDBJ whole genome shotgun (WGS) entry which is preliminary data.</text>
</comment>
<gene>
    <name evidence="1" type="ORF">MKP05_19355</name>
</gene>
<evidence type="ECO:0000313" key="2">
    <source>
        <dbReference type="Proteomes" id="UP001202117"/>
    </source>
</evidence>
<sequence length="91" mass="10439">MDVKEAVKTAIQHVTDLFELDTNSNVGLEEVEYTDHPAGWYITVGFSRPWDHQRQGIGSALQPMQPKRQYRVVKILEDGEIKSVKIREQDA</sequence>
<accession>A0ABS9RZS6</accession>
<protein>
    <submittedName>
        <fullName evidence="1">Uncharacterized protein</fullName>
    </submittedName>
</protein>